<sequence>MCPVNCTVSILAANNRTIAFIRLVNHSNLLFIKLSLVLAFRGFIVQDSTGTVCMTSPMANTNLTNRIIKIESLEGLLARNSENLAVGSGHLSILPALTVFKPARGPLRFYWEISLTVTALSQLLSSNTPKQEKLTQLETSINSLSDQNKQLKTILGEHSSSTRVKNSIKINRFNRKLCNHVIDYIKDPGNLSENIEKILLLGETEEFRLVSKPKYSELPQSLNYQGHPLLPDITASENYVHFGDELTPDQQRSVRLQSHILDLELGDRLNITNHDDEISNTLQQAIEHAGLIKDGLWENFALGRVKDETRFHKKYRILCSTHFMLYAGRMHHIAKWQHPQIVKDYLERKGKSLPCKVLSRFSDDGNRSVNYYSIHTRDMLKSIFPKHVSTGNITLFLDDNSKVIADNLKWVFNIYTSAQRVQGGDSLPALPNFHFTQLKKWSECVDQHEYYQQFSDYKNDKLPEILLLKDSQTFASSTFCQSSINPLDTQEKAEVLGRFELIRPFYKYDEIEKMWQRFATLDSDDKKAVAISNFLVHSDDPLLVLFGVFFRGKVVVEKTGEAISNVFTTIKNLFKEYHTISGRITIVKLNTDQIMVISTLMHDTAIAYIDLTQDNEVTRLVSELITAGNQSINWLSETKDNAKALLSHLGYNPDTILPTPQADSDSNHVMFRNCAFDNEAWEVKNESVLVNLNPIAAVTLNSLPGIPIKGISTSYDTLYDCVEDEAREVMLYNANIYKAFLKDSEWWEKLPSFVPFFDLFNALVNDPSYEFDLSSEIDGILFDVFDLIVTAVCIGIPITKLATAGKVAFRSSVRLHITKGLKGNALKRAVTRDMLKLAMPVVKNTTRELFEFLVVPLPSLNSAPKRMRTSNLYSDPSRTRCATSTRYELDSGPSKDPSFETLEQKHTLKSHFIQKELRDRLRTTDSSIPNRGACQQISALWVNEKLTKKIFGRTEFPALAHKPVQESKRAKKLFEKASKLQEAERKNNYYDPQDTLDSLKLEYDPPISIIPKNPLKPNITDRQRCISSLVGGISRRTAQGDLPVGFSLNFTLTGSEAGHSVGFLLDKKRGLSFFDPNSGEYLLKVASDSNGIDTDKLTEFFNDYFDCLQNKWPTYMPINYDGIIMIPVRKAGGQAISSNPLVRHSSNQYELDTPLSRPQGNRHQEGGIVTERSRTSVVEQGSLGGVRQRHQPVPAVKSSRGDYIFSNTPIGSKDLIISGNSRSSILNHLNNKSAQQITNEIDGGAIYAGWTRVPRTSNKILNPIGDSAKATINGTTNLAVRVGGIPSPDIAGTGLSAGGLAKPAAGGGARLRLINKWRGEQTAGHVNSRKALGISYLPQEGFVEAGRGSVTYAEIANKVNQL</sequence>
<dbReference type="Gene3D" id="3.90.70.20">
    <property type="match status" value="1"/>
</dbReference>
<dbReference type="OrthoDB" id="5832792at2"/>
<dbReference type="EMBL" id="RSFA01000061">
    <property type="protein sequence ID" value="RSD30567.1"/>
    <property type="molecule type" value="Genomic_DNA"/>
</dbReference>
<organism evidence="1 2">
    <name type="scientific">Vibrio pectenicida</name>
    <dbReference type="NCBI Taxonomy" id="62763"/>
    <lineage>
        <taxon>Bacteria</taxon>
        <taxon>Pseudomonadati</taxon>
        <taxon>Pseudomonadota</taxon>
        <taxon>Gammaproteobacteria</taxon>
        <taxon>Vibrionales</taxon>
        <taxon>Vibrionaceae</taxon>
        <taxon>Vibrio</taxon>
    </lineage>
</organism>
<accession>A0A427U1R3</accession>
<keyword evidence="2" id="KW-1185">Reference proteome</keyword>
<evidence type="ECO:0000313" key="1">
    <source>
        <dbReference type="EMBL" id="RSD30567.1"/>
    </source>
</evidence>
<name>A0A427U1R3_9VIBR</name>
<protein>
    <submittedName>
        <fullName evidence="1">Uncharacterized protein</fullName>
    </submittedName>
</protein>
<dbReference type="Proteomes" id="UP000269041">
    <property type="component" value="Unassembled WGS sequence"/>
</dbReference>
<evidence type="ECO:0000313" key="2">
    <source>
        <dbReference type="Proteomes" id="UP000269041"/>
    </source>
</evidence>
<comment type="caution">
    <text evidence="1">The sequence shown here is derived from an EMBL/GenBank/DDBJ whole genome shotgun (WGS) entry which is preliminary data.</text>
</comment>
<dbReference type="RefSeq" id="WP_125322205.1">
    <property type="nucleotide sequence ID" value="NZ_AP024890.1"/>
</dbReference>
<gene>
    <name evidence="1" type="ORF">EJA03_13150</name>
</gene>
<proteinExistence type="predicted"/>
<reference evidence="1 2" key="1">
    <citation type="submission" date="2018-12" db="EMBL/GenBank/DDBJ databases">
        <title>Genomic taxonomy of the Vibrionaceae family.</title>
        <authorList>
            <person name="Gomez-Gil B."/>
            <person name="Enciso-Ibarra K."/>
        </authorList>
    </citation>
    <scope>NUCLEOTIDE SEQUENCE [LARGE SCALE GENOMIC DNA]</scope>
    <source>
        <strain evidence="1 2">CAIM 594</strain>
    </source>
</reference>